<gene>
    <name evidence="2" type="ORF">BO78DRAFT_11508</name>
</gene>
<protein>
    <submittedName>
        <fullName evidence="2">Uncharacterized protein</fullName>
    </submittedName>
</protein>
<dbReference type="STRING" id="1448318.A0A319EI34"/>
<organism evidence="2 3">
    <name type="scientific">Aspergillus sclerotiicarbonarius (strain CBS 121057 / IBT 28362)</name>
    <dbReference type="NCBI Taxonomy" id="1448318"/>
    <lineage>
        <taxon>Eukaryota</taxon>
        <taxon>Fungi</taxon>
        <taxon>Dikarya</taxon>
        <taxon>Ascomycota</taxon>
        <taxon>Pezizomycotina</taxon>
        <taxon>Eurotiomycetes</taxon>
        <taxon>Eurotiomycetidae</taxon>
        <taxon>Eurotiales</taxon>
        <taxon>Aspergillaceae</taxon>
        <taxon>Aspergillus</taxon>
        <taxon>Aspergillus subgen. Circumdati</taxon>
    </lineage>
</organism>
<dbReference type="EMBL" id="KZ826324">
    <property type="protein sequence ID" value="PYI09996.1"/>
    <property type="molecule type" value="Genomic_DNA"/>
</dbReference>
<dbReference type="VEuPathDB" id="FungiDB:BO78DRAFT_11508"/>
<dbReference type="AlphaFoldDB" id="A0A319EI34"/>
<feature type="compositionally biased region" description="Polar residues" evidence="1">
    <location>
        <begin position="63"/>
        <end position="74"/>
    </location>
</feature>
<accession>A0A319EI34</accession>
<evidence type="ECO:0000313" key="3">
    <source>
        <dbReference type="Proteomes" id="UP000248423"/>
    </source>
</evidence>
<proteinExistence type="predicted"/>
<evidence type="ECO:0000256" key="1">
    <source>
        <dbReference type="SAM" id="MobiDB-lite"/>
    </source>
</evidence>
<dbReference type="Proteomes" id="UP000248423">
    <property type="component" value="Unassembled WGS sequence"/>
</dbReference>
<keyword evidence="3" id="KW-1185">Reference proteome</keyword>
<feature type="region of interest" description="Disordered" evidence="1">
    <location>
        <begin position="39"/>
        <end position="101"/>
    </location>
</feature>
<name>A0A319EI34_ASPSB</name>
<evidence type="ECO:0000313" key="2">
    <source>
        <dbReference type="EMBL" id="PYI09996.1"/>
    </source>
</evidence>
<feature type="compositionally biased region" description="Pro residues" evidence="1">
    <location>
        <begin position="48"/>
        <end position="58"/>
    </location>
</feature>
<reference evidence="2 3" key="1">
    <citation type="submission" date="2018-02" db="EMBL/GenBank/DDBJ databases">
        <title>The genomes of Aspergillus section Nigri reveals drivers in fungal speciation.</title>
        <authorList>
            <consortium name="DOE Joint Genome Institute"/>
            <person name="Vesth T.C."/>
            <person name="Nybo J."/>
            <person name="Theobald S."/>
            <person name="Brandl J."/>
            <person name="Frisvad J.C."/>
            <person name="Nielsen K.F."/>
            <person name="Lyhne E.K."/>
            <person name="Kogle M.E."/>
            <person name="Kuo A."/>
            <person name="Riley R."/>
            <person name="Clum A."/>
            <person name="Nolan M."/>
            <person name="Lipzen A."/>
            <person name="Salamov A."/>
            <person name="Henrissat B."/>
            <person name="Wiebenga A."/>
            <person name="De vries R.P."/>
            <person name="Grigoriev I.V."/>
            <person name="Mortensen U.H."/>
            <person name="Andersen M.R."/>
            <person name="Baker S.E."/>
        </authorList>
    </citation>
    <scope>NUCLEOTIDE SEQUENCE [LARGE SCALE GENOMIC DNA]</scope>
    <source>
        <strain evidence="2 3">CBS 121057</strain>
    </source>
</reference>
<sequence length="101" mass="10822">MAKILADSTRVVTFPHKKGFSSHYHDCLKWAAGFHSLSSAPSVLSESPPGPQPPPTPAEPGLSTASAMSPSTLPQLDPGRLIQPTVEPIEDSIPLNTRQRR</sequence>